<organism evidence="7 8">
    <name type="scientific">Neohortaea acidophila</name>
    <dbReference type="NCBI Taxonomy" id="245834"/>
    <lineage>
        <taxon>Eukaryota</taxon>
        <taxon>Fungi</taxon>
        <taxon>Dikarya</taxon>
        <taxon>Ascomycota</taxon>
        <taxon>Pezizomycotina</taxon>
        <taxon>Dothideomycetes</taxon>
        <taxon>Dothideomycetidae</taxon>
        <taxon>Mycosphaerellales</taxon>
        <taxon>Teratosphaeriaceae</taxon>
        <taxon>Neohortaea</taxon>
    </lineage>
</organism>
<feature type="compositionally biased region" description="Polar residues" evidence="5">
    <location>
        <begin position="1"/>
        <end position="12"/>
    </location>
</feature>
<keyword evidence="4 6" id="KW-0472">Membrane</keyword>
<sequence>MARSPSDATRFTATGPYAAESSSFTSTAPAAASSSSSSLGSRIPLTGPAPPNETPQQKIARLRAAATAARVGQESQYDKVVRIGRVVADRAHRYTALGLIGLTVLSAMVATAGVTDMLVHNRRRRNEWFAEKHAKTKSDLKEAFAAMDHGTATDDQMLLINRERAAAEAAEARRNRPGVFKRAKSWLFSGLSSEEQKGGKLGAGAADTLAMSHAIKEELLDDRPNGGVLNAVERRLDEKRRSGEQVEEVFRPRGGPLDQEAQRAANAAADLTKSWSNWVFGGSK</sequence>
<evidence type="ECO:0000256" key="4">
    <source>
        <dbReference type="ARBA" id="ARBA00023136"/>
    </source>
</evidence>
<name>A0A6A6Q674_9PEZI</name>
<evidence type="ECO:0008006" key="9">
    <source>
        <dbReference type="Google" id="ProtNLM"/>
    </source>
</evidence>
<dbReference type="Pfam" id="PF14880">
    <property type="entry name" value="COX14"/>
    <property type="match status" value="1"/>
</dbReference>
<dbReference type="GO" id="GO:0016020">
    <property type="term" value="C:membrane"/>
    <property type="evidence" value="ECO:0007669"/>
    <property type="project" value="UniProtKB-SubCell"/>
</dbReference>
<dbReference type="GeneID" id="54473424"/>
<evidence type="ECO:0000313" key="7">
    <source>
        <dbReference type="EMBL" id="KAF2487938.1"/>
    </source>
</evidence>
<gene>
    <name evidence="7" type="ORF">BDY17DRAFT_289976</name>
</gene>
<proteinExistence type="predicted"/>
<dbReference type="OrthoDB" id="4205486at2759"/>
<feature type="compositionally biased region" description="Low complexity" evidence="5">
    <location>
        <begin position="18"/>
        <end position="38"/>
    </location>
</feature>
<evidence type="ECO:0000256" key="3">
    <source>
        <dbReference type="ARBA" id="ARBA00022989"/>
    </source>
</evidence>
<accession>A0A6A6Q674</accession>
<dbReference type="InterPro" id="IPR029208">
    <property type="entry name" value="COX14"/>
</dbReference>
<dbReference type="Proteomes" id="UP000799767">
    <property type="component" value="Unassembled WGS sequence"/>
</dbReference>
<keyword evidence="3 6" id="KW-1133">Transmembrane helix</keyword>
<evidence type="ECO:0000256" key="1">
    <source>
        <dbReference type="ARBA" id="ARBA00004167"/>
    </source>
</evidence>
<feature type="region of interest" description="Disordered" evidence="5">
    <location>
        <begin position="1"/>
        <end position="56"/>
    </location>
</feature>
<protein>
    <recommendedName>
        <fullName evidence="9">Cytochrome oxidase c assembly-domain-containing protein</fullName>
    </recommendedName>
</protein>
<dbReference type="EMBL" id="MU001631">
    <property type="protein sequence ID" value="KAF2487938.1"/>
    <property type="molecule type" value="Genomic_DNA"/>
</dbReference>
<comment type="subcellular location">
    <subcellularLocation>
        <location evidence="1">Membrane</location>
        <topology evidence="1">Single-pass membrane protein</topology>
    </subcellularLocation>
</comment>
<dbReference type="AlphaFoldDB" id="A0A6A6Q674"/>
<evidence type="ECO:0000256" key="6">
    <source>
        <dbReference type="SAM" id="Phobius"/>
    </source>
</evidence>
<keyword evidence="2 6" id="KW-0812">Transmembrane</keyword>
<evidence type="ECO:0000256" key="2">
    <source>
        <dbReference type="ARBA" id="ARBA00022692"/>
    </source>
</evidence>
<keyword evidence="8" id="KW-1185">Reference proteome</keyword>
<dbReference type="RefSeq" id="XP_033594507.1">
    <property type="nucleotide sequence ID" value="XM_033732422.1"/>
</dbReference>
<evidence type="ECO:0000313" key="8">
    <source>
        <dbReference type="Proteomes" id="UP000799767"/>
    </source>
</evidence>
<reference evidence="7" key="1">
    <citation type="journal article" date="2020" name="Stud. Mycol.">
        <title>101 Dothideomycetes genomes: a test case for predicting lifestyles and emergence of pathogens.</title>
        <authorList>
            <person name="Haridas S."/>
            <person name="Albert R."/>
            <person name="Binder M."/>
            <person name="Bloem J."/>
            <person name="Labutti K."/>
            <person name="Salamov A."/>
            <person name="Andreopoulos B."/>
            <person name="Baker S."/>
            <person name="Barry K."/>
            <person name="Bills G."/>
            <person name="Bluhm B."/>
            <person name="Cannon C."/>
            <person name="Castanera R."/>
            <person name="Culley D."/>
            <person name="Daum C."/>
            <person name="Ezra D."/>
            <person name="Gonzalez J."/>
            <person name="Henrissat B."/>
            <person name="Kuo A."/>
            <person name="Liang C."/>
            <person name="Lipzen A."/>
            <person name="Lutzoni F."/>
            <person name="Magnuson J."/>
            <person name="Mondo S."/>
            <person name="Nolan M."/>
            <person name="Ohm R."/>
            <person name="Pangilinan J."/>
            <person name="Park H.-J."/>
            <person name="Ramirez L."/>
            <person name="Alfaro M."/>
            <person name="Sun H."/>
            <person name="Tritt A."/>
            <person name="Yoshinaga Y."/>
            <person name="Zwiers L.-H."/>
            <person name="Turgeon B."/>
            <person name="Goodwin S."/>
            <person name="Spatafora J."/>
            <person name="Crous P."/>
            <person name="Grigoriev I."/>
        </authorList>
    </citation>
    <scope>NUCLEOTIDE SEQUENCE</scope>
    <source>
        <strain evidence="7">CBS 113389</strain>
    </source>
</reference>
<evidence type="ECO:0000256" key="5">
    <source>
        <dbReference type="SAM" id="MobiDB-lite"/>
    </source>
</evidence>
<feature type="transmembrane region" description="Helical" evidence="6">
    <location>
        <begin position="94"/>
        <end position="119"/>
    </location>
</feature>